<comment type="catalytic activity">
    <reaction evidence="5">
        <text>[protein]-peptidylproline (omega=180) = [protein]-peptidylproline (omega=0)</text>
        <dbReference type="Rhea" id="RHEA:16237"/>
        <dbReference type="Rhea" id="RHEA-COMP:10747"/>
        <dbReference type="Rhea" id="RHEA-COMP:10748"/>
        <dbReference type="ChEBI" id="CHEBI:83833"/>
        <dbReference type="ChEBI" id="CHEBI:83834"/>
        <dbReference type="EC" id="5.2.1.8"/>
    </reaction>
</comment>
<keyword evidence="3 5" id="KW-0697">Rotamase</keyword>
<dbReference type="CDD" id="cd00317">
    <property type="entry name" value="cyclophilin"/>
    <property type="match status" value="1"/>
</dbReference>
<dbReference type="EC" id="5.2.1.8" evidence="5"/>
<name>C1A8P9_GEMAT</name>
<dbReference type="SUPFAM" id="SSF50891">
    <property type="entry name" value="Cyclophilin-like"/>
    <property type="match status" value="1"/>
</dbReference>
<dbReference type="InterPro" id="IPR044666">
    <property type="entry name" value="Cyclophilin_A-like"/>
</dbReference>
<dbReference type="PIRSF" id="PIRSF001467">
    <property type="entry name" value="Peptidylpro_ismrse"/>
    <property type="match status" value="1"/>
</dbReference>
<dbReference type="STRING" id="379066.GAU_1567"/>
<accession>C1A8P9</accession>
<dbReference type="KEGG" id="gau:GAU_1567"/>
<dbReference type="AlphaFoldDB" id="C1A8P9"/>
<keyword evidence="4 5" id="KW-0413">Isomerase</keyword>
<dbReference type="InterPro" id="IPR002130">
    <property type="entry name" value="Cyclophilin-type_PPIase_dom"/>
</dbReference>
<dbReference type="eggNOG" id="COG0652">
    <property type="taxonomic scope" value="Bacteria"/>
</dbReference>
<keyword evidence="8" id="KW-1185">Reference proteome</keyword>
<evidence type="ECO:0000313" key="7">
    <source>
        <dbReference type="EMBL" id="BAH38609.1"/>
    </source>
</evidence>
<dbReference type="Gene3D" id="2.40.100.10">
    <property type="entry name" value="Cyclophilin-like"/>
    <property type="match status" value="1"/>
</dbReference>
<evidence type="ECO:0000256" key="1">
    <source>
        <dbReference type="ARBA" id="ARBA00002388"/>
    </source>
</evidence>
<dbReference type="Pfam" id="PF00160">
    <property type="entry name" value="Pro_isomerase"/>
    <property type="match status" value="1"/>
</dbReference>
<comment type="similarity">
    <text evidence="2 5">Belongs to the cyclophilin-type PPIase family.</text>
</comment>
<organism evidence="7 8">
    <name type="scientific">Gemmatimonas aurantiaca (strain DSM 14586 / JCM 11422 / NBRC 100505 / T-27)</name>
    <dbReference type="NCBI Taxonomy" id="379066"/>
    <lineage>
        <taxon>Bacteria</taxon>
        <taxon>Pseudomonadati</taxon>
        <taxon>Gemmatimonadota</taxon>
        <taxon>Gemmatimonadia</taxon>
        <taxon>Gemmatimonadales</taxon>
        <taxon>Gemmatimonadaceae</taxon>
        <taxon>Gemmatimonas</taxon>
    </lineage>
</organism>
<sequence length="144" mass="15921">MLSRTPPRAYIDTDHGTITLELFGREAPLVVEAFIRLAQNGTYRNTTFHRVVPNFVVQDGDASGDGSGESGFTLRESWTRQRHERGCLGLATSGPDTGGSQYYMCHSTQPHLDGGYTVFGRVIDGFAAMDRVVQGDRMLRIRVP</sequence>
<evidence type="ECO:0000256" key="5">
    <source>
        <dbReference type="RuleBase" id="RU363019"/>
    </source>
</evidence>
<dbReference type="PANTHER" id="PTHR45625:SF4">
    <property type="entry name" value="PEPTIDYLPROLYL ISOMERASE DOMAIN AND WD REPEAT-CONTAINING PROTEIN 1"/>
    <property type="match status" value="1"/>
</dbReference>
<protein>
    <recommendedName>
        <fullName evidence="5">Peptidyl-prolyl cis-trans isomerase</fullName>
        <shortName evidence="5">PPIase</shortName>
        <ecNumber evidence="5">5.2.1.8</ecNumber>
    </recommendedName>
</protein>
<dbReference type="InterPro" id="IPR029000">
    <property type="entry name" value="Cyclophilin-like_dom_sf"/>
</dbReference>
<evidence type="ECO:0000256" key="2">
    <source>
        <dbReference type="ARBA" id="ARBA00007365"/>
    </source>
</evidence>
<proteinExistence type="inferred from homology"/>
<evidence type="ECO:0000313" key="8">
    <source>
        <dbReference type="Proteomes" id="UP000002209"/>
    </source>
</evidence>
<evidence type="ECO:0000259" key="6">
    <source>
        <dbReference type="PROSITE" id="PS50072"/>
    </source>
</evidence>
<dbReference type="InterPro" id="IPR024936">
    <property type="entry name" value="Cyclophilin-type_PPIase"/>
</dbReference>
<dbReference type="Proteomes" id="UP000002209">
    <property type="component" value="Chromosome"/>
</dbReference>
<dbReference type="EMBL" id="AP009153">
    <property type="protein sequence ID" value="BAH38609.1"/>
    <property type="molecule type" value="Genomic_DNA"/>
</dbReference>
<dbReference type="GO" id="GO:0003755">
    <property type="term" value="F:peptidyl-prolyl cis-trans isomerase activity"/>
    <property type="evidence" value="ECO:0007669"/>
    <property type="project" value="UniProtKB-UniRule"/>
</dbReference>
<dbReference type="PROSITE" id="PS50072">
    <property type="entry name" value="CSA_PPIASE_2"/>
    <property type="match status" value="1"/>
</dbReference>
<dbReference type="HOGENOM" id="CLU_012062_16_4_0"/>
<comment type="function">
    <text evidence="1 5">PPIases accelerate the folding of proteins. It catalyzes the cis-trans isomerization of proline imidic peptide bonds in oligopeptides.</text>
</comment>
<dbReference type="PANTHER" id="PTHR45625">
    <property type="entry name" value="PEPTIDYL-PROLYL CIS-TRANS ISOMERASE-RELATED"/>
    <property type="match status" value="1"/>
</dbReference>
<feature type="domain" description="PPIase cyclophilin-type" evidence="6">
    <location>
        <begin position="12"/>
        <end position="144"/>
    </location>
</feature>
<dbReference type="PRINTS" id="PR00153">
    <property type="entry name" value="CSAPPISMRASE"/>
</dbReference>
<gene>
    <name evidence="7" type="ordered locus">GAU_1567</name>
</gene>
<evidence type="ECO:0000256" key="4">
    <source>
        <dbReference type="ARBA" id="ARBA00023235"/>
    </source>
</evidence>
<evidence type="ECO:0000256" key="3">
    <source>
        <dbReference type="ARBA" id="ARBA00023110"/>
    </source>
</evidence>
<reference evidence="8" key="1">
    <citation type="submission" date="2006-03" db="EMBL/GenBank/DDBJ databases">
        <title>Complete genome sequence of Gemmatimonas aurantiaca T-27 that represents a novel phylum Gemmatimonadetes.</title>
        <authorList>
            <person name="Takasaki K."/>
            <person name="Ichikawa N."/>
            <person name="Miura H."/>
            <person name="Matsushita S."/>
            <person name="Watanabe Y."/>
            <person name="Oguchi A."/>
            <person name="Ankai A."/>
            <person name="Yashiro I."/>
            <person name="Takahashi M."/>
            <person name="Terui Y."/>
            <person name="Fukui S."/>
            <person name="Yokoyama H."/>
            <person name="Tanikawa S."/>
            <person name="Hanada S."/>
            <person name="Kamagata Y."/>
            <person name="Fujita N."/>
        </authorList>
    </citation>
    <scope>NUCLEOTIDE SEQUENCE [LARGE SCALE GENOMIC DNA]</scope>
    <source>
        <strain evidence="8">T-27 / DSM 14586 / JCM 11422 / NBRC 100505</strain>
    </source>
</reference>